<keyword evidence="2" id="KW-1185">Reference proteome</keyword>
<evidence type="ECO:0000313" key="2">
    <source>
        <dbReference type="Proteomes" id="UP001333818"/>
    </source>
</evidence>
<comment type="caution">
    <text evidence="1">The sequence shown here is derived from an EMBL/GenBank/DDBJ whole genome shotgun (WGS) entry which is preliminary data.</text>
</comment>
<evidence type="ECO:0000313" key="1">
    <source>
        <dbReference type="EMBL" id="MEE3718597.1"/>
    </source>
</evidence>
<reference evidence="1" key="1">
    <citation type="submission" date="2024-01" db="EMBL/GenBank/DDBJ databases">
        <title>Bank of Algae and Cyanobacteria of the Azores (BACA) strain genomes.</title>
        <authorList>
            <person name="Luz R."/>
            <person name="Cordeiro R."/>
            <person name="Fonseca A."/>
            <person name="Goncalves V."/>
        </authorList>
    </citation>
    <scope>NUCLEOTIDE SEQUENCE</scope>
    <source>
        <strain evidence="1">BACA0141</strain>
    </source>
</reference>
<dbReference type="RefSeq" id="WP_330485031.1">
    <property type="nucleotide sequence ID" value="NZ_JAZBJZ010000084.1"/>
</dbReference>
<organism evidence="1 2">
    <name type="scientific">Tumidithrix elongata BACA0141</name>
    <dbReference type="NCBI Taxonomy" id="2716417"/>
    <lineage>
        <taxon>Bacteria</taxon>
        <taxon>Bacillati</taxon>
        <taxon>Cyanobacteriota</taxon>
        <taxon>Cyanophyceae</taxon>
        <taxon>Pseudanabaenales</taxon>
        <taxon>Pseudanabaenaceae</taxon>
        <taxon>Tumidithrix</taxon>
        <taxon>Tumidithrix elongata</taxon>
    </lineage>
</organism>
<protein>
    <submittedName>
        <fullName evidence="1">Uncharacterized protein</fullName>
    </submittedName>
</protein>
<dbReference type="AlphaFoldDB" id="A0AAW9PUI6"/>
<dbReference type="Proteomes" id="UP001333818">
    <property type="component" value="Unassembled WGS sequence"/>
</dbReference>
<dbReference type="EMBL" id="JAZBJZ010000084">
    <property type="protein sequence ID" value="MEE3718597.1"/>
    <property type="molecule type" value="Genomic_DNA"/>
</dbReference>
<sequence length="254" mass="29196">MAIIVLKAWYVPEYEPLRSLTSRPHDLRLAKNSLLKSALRVDFLDEIQVVQESEWFQRYLAGETIEFYIEGSGSYIIANIDLISHEIYFTKQEIMAHLDPTIFFSYQNQYPHSSEVIFAALETAIADINKKARIPLSLEQAHRLTDEPIKLKSAVMARLKRCMLFVGDVTPVAYTPTDPPQLLLSPQVCVEVGYALQAKRLEQILLIQIQDREEDATFPFDLPIYQRMVAKDVKSLVKQLPNAIATHLQRFNLF</sequence>
<gene>
    <name evidence="1" type="ORF">V2H45_17795</name>
</gene>
<name>A0AAW9PUI6_9CYAN</name>
<accession>A0AAW9PUI6</accession>
<proteinExistence type="predicted"/>